<evidence type="ECO:0000313" key="3">
    <source>
        <dbReference type="Proteomes" id="UP000094801"/>
    </source>
</evidence>
<reference evidence="3" key="1">
    <citation type="submission" date="2016-04" db="EMBL/GenBank/DDBJ databases">
        <title>Comparative genomics of biotechnologically important yeasts.</title>
        <authorList>
            <consortium name="DOE Joint Genome Institute"/>
            <person name="Riley R."/>
            <person name="Haridas S."/>
            <person name="Wolfe K.H."/>
            <person name="Lopes M.R."/>
            <person name="Hittinger C.T."/>
            <person name="Goker M."/>
            <person name="Salamov A."/>
            <person name="Wisecaver J."/>
            <person name="Long T.M."/>
            <person name="Aerts A.L."/>
            <person name="Barry K."/>
            <person name="Choi C."/>
            <person name="Clum A."/>
            <person name="Coughlan A.Y."/>
            <person name="Deshpande S."/>
            <person name="Douglass A.P."/>
            <person name="Hanson S.J."/>
            <person name="Klenk H.-P."/>
            <person name="Labutti K."/>
            <person name="Lapidus A."/>
            <person name="Lindquist E."/>
            <person name="Lipzen A."/>
            <person name="Meier-Kolthoff J.P."/>
            <person name="Ohm R.A."/>
            <person name="Otillar R.P."/>
            <person name="Pangilinan J."/>
            <person name="Peng Y."/>
            <person name="Rokas A."/>
            <person name="Rosa C.A."/>
            <person name="Scheuner C."/>
            <person name="Sibirny A.A."/>
            <person name="Slot J.C."/>
            <person name="Stielow J.B."/>
            <person name="Sun H."/>
            <person name="Kurtzman C.P."/>
            <person name="Blackwell M."/>
            <person name="Grigoriev I.V."/>
            <person name="Jeffries T.W."/>
        </authorList>
    </citation>
    <scope>NUCLEOTIDE SEQUENCE [LARGE SCALE GENOMIC DNA]</scope>
    <source>
        <strain evidence="3">NRRL YB-2248</strain>
    </source>
</reference>
<dbReference type="Pfam" id="PF14616">
    <property type="entry name" value="Rua1_C"/>
    <property type="match status" value="1"/>
</dbReference>
<sequence>MTILDDFEDFDNMQEDDSFNGVRSVNPFKLTSEFLMDYQMSNQVDLNEELSFDFPLQSSSCNSTPMRSKRNSDLSIGFMSSETSCGEFTPSPLLLPQKPLTLQDFALCTPENGFTADIQNNDPNINWICDSYDLEKLESYFPETYSNSNNLATDSQECCQEKELVDGVMIERSHTTTPEKAMKFEFPDEQADIICSNTNSWYSNKFISLKDSNPELYEKLIQKYFHKYTTPNNLTVDDFEDDDTFCYESNKLAPKLIPTRKEKKTLGVNFYEPLVFRAFKSLKQNNKKYPRFGLCPYCTEINFLDMNSSSYLHHVTKHHACYSNGAEMAYPSALGVVTEYKMRKGSDEPSQRIVDAIQCPTCLIPVKINPLKNGSEGHKFLAFFRHCLSHKQRKNGGCNTSRSMS</sequence>
<proteinExistence type="predicted"/>
<evidence type="ECO:0000259" key="1">
    <source>
        <dbReference type="Pfam" id="PF14616"/>
    </source>
</evidence>
<feature type="domain" description="Transcription regulator Rua1 C-terminal" evidence="1">
    <location>
        <begin position="269"/>
        <end position="389"/>
    </location>
</feature>
<dbReference type="AlphaFoldDB" id="A0A1E4T905"/>
<accession>A0A1E4T905</accession>
<protein>
    <recommendedName>
        <fullName evidence="1">Transcription regulator Rua1 C-terminal domain-containing protein</fullName>
    </recommendedName>
</protein>
<name>A0A1E4T905_9ASCO</name>
<dbReference type="InterPro" id="IPR028012">
    <property type="entry name" value="Rua1_C"/>
</dbReference>
<dbReference type="OrthoDB" id="3997758at2759"/>
<evidence type="ECO:0000313" key="2">
    <source>
        <dbReference type="EMBL" id="ODV88211.1"/>
    </source>
</evidence>
<dbReference type="EMBL" id="KV453847">
    <property type="protein sequence ID" value="ODV88211.1"/>
    <property type="molecule type" value="Genomic_DNA"/>
</dbReference>
<organism evidence="2 3">
    <name type="scientific">[Candida] arabinofermentans NRRL YB-2248</name>
    <dbReference type="NCBI Taxonomy" id="983967"/>
    <lineage>
        <taxon>Eukaryota</taxon>
        <taxon>Fungi</taxon>
        <taxon>Dikarya</taxon>
        <taxon>Ascomycota</taxon>
        <taxon>Saccharomycotina</taxon>
        <taxon>Pichiomycetes</taxon>
        <taxon>Pichiales</taxon>
        <taxon>Pichiaceae</taxon>
        <taxon>Ogataea</taxon>
        <taxon>Ogataea/Candida clade</taxon>
    </lineage>
</organism>
<gene>
    <name evidence="2" type="ORF">CANARDRAFT_5510</name>
</gene>
<dbReference type="Proteomes" id="UP000094801">
    <property type="component" value="Unassembled WGS sequence"/>
</dbReference>
<keyword evidence="3" id="KW-1185">Reference proteome</keyword>